<dbReference type="SUPFAM" id="SSF56645">
    <property type="entry name" value="Acyl-CoA dehydrogenase NM domain-like"/>
    <property type="match status" value="1"/>
</dbReference>
<evidence type="ECO:0000256" key="1">
    <source>
        <dbReference type="ARBA" id="ARBA00004496"/>
    </source>
</evidence>
<dbReference type="GO" id="GO:0016491">
    <property type="term" value="F:oxidoreductase activity"/>
    <property type="evidence" value="ECO:0007669"/>
    <property type="project" value="UniProtKB-KW"/>
</dbReference>
<evidence type="ECO:0000313" key="18">
    <source>
        <dbReference type="Proteomes" id="UP000825228"/>
    </source>
</evidence>
<keyword evidence="6" id="KW-0503">Monooxygenase</keyword>
<sequence>MTPPLLDDDAAIAAAESLRPVIAAGAAARDRDRILPRAELDALSQSGLLGITVPARFGGRPVATATVARVVATLARGDASVAQIPQSHLTFLDALRRTGTDLQQKRWFGEALSGRRFANAQSERGTPTVGIDHTSFVPRSDGSYRLNGRKYYCTGALLAHWLVVRGVVGDHRASDAQRRKVLAYLPVDTPGIVVEDDWDGLGQRTTASGTVVLSDVDVPADALIPYSAIFTEASTYGARAQLVHAAIDVGIARAAIDAARTAVAGARPPVDAGVETADRDPLLLQQFGDLEITVRSAEALLVEAGRAIDRAEDPRAEGPGTTDPEVAAAASIAVAAAKVVATRAALDTTASLFDAGGTRSAAASSGTDRLWRDARTHTLHDPSRWKVQHVGRYALTGAHPPRHGLV</sequence>
<keyword evidence="4" id="KW-0547">Nucleotide-binding</keyword>
<evidence type="ECO:0000256" key="5">
    <source>
        <dbReference type="ARBA" id="ARBA00023002"/>
    </source>
</evidence>
<dbReference type="InterPro" id="IPR023922">
    <property type="entry name" value="S04_starv_induced_SfnB"/>
</dbReference>
<dbReference type="Gene3D" id="1.20.140.10">
    <property type="entry name" value="Butyryl-CoA Dehydrogenase, subunit A, domain 3"/>
    <property type="match status" value="1"/>
</dbReference>
<keyword evidence="18" id="KW-1185">Reference proteome</keyword>
<dbReference type="Gene3D" id="1.10.540.10">
    <property type="entry name" value="Acyl-CoA dehydrogenase/oxidase, N-terminal domain"/>
    <property type="match status" value="1"/>
</dbReference>
<dbReference type="PANTHER" id="PTHR43884:SF12">
    <property type="entry name" value="ISOVALERYL-COA DEHYDROGENASE, MITOCHONDRIAL-RELATED"/>
    <property type="match status" value="1"/>
</dbReference>
<dbReference type="Pfam" id="PF02770">
    <property type="entry name" value="Acyl-CoA_dh_M"/>
    <property type="match status" value="1"/>
</dbReference>
<dbReference type="InterPro" id="IPR013107">
    <property type="entry name" value="Acyl-CoA_DH_C"/>
</dbReference>
<evidence type="ECO:0000256" key="13">
    <source>
        <dbReference type="ARBA" id="ARBA00049456"/>
    </source>
</evidence>
<evidence type="ECO:0000256" key="11">
    <source>
        <dbReference type="ARBA" id="ARBA00047859"/>
    </source>
</evidence>
<evidence type="ECO:0000256" key="9">
    <source>
        <dbReference type="ARBA" id="ARBA00034328"/>
    </source>
</evidence>
<keyword evidence="3" id="KW-0288">FMN</keyword>
<dbReference type="InterPro" id="IPR037069">
    <property type="entry name" value="AcylCoA_DH/ox_N_sf"/>
</dbReference>
<dbReference type="PIRSF" id="PIRSF016578">
    <property type="entry name" value="HsaA"/>
    <property type="match status" value="1"/>
</dbReference>
<dbReference type="Pfam" id="PF08028">
    <property type="entry name" value="Acyl-CoA_dh_2"/>
    <property type="match status" value="1"/>
</dbReference>
<dbReference type="EMBL" id="JABUBU010000003">
    <property type="protein sequence ID" value="MBY6366438.1"/>
    <property type="molecule type" value="Genomic_DNA"/>
</dbReference>
<dbReference type="InterPro" id="IPR013786">
    <property type="entry name" value="AcylCoA_DH/ox_N"/>
</dbReference>
<dbReference type="SUPFAM" id="SSF47203">
    <property type="entry name" value="Acyl-CoA dehydrogenase C-terminal domain-like"/>
    <property type="match status" value="1"/>
</dbReference>
<evidence type="ECO:0000313" key="17">
    <source>
        <dbReference type="EMBL" id="MBY6366438.1"/>
    </source>
</evidence>
<evidence type="ECO:0000259" key="15">
    <source>
        <dbReference type="Pfam" id="PF02771"/>
    </source>
</evidence>
<gene>
    <name evidence="17" type="ORF">HQ603_06685</name>
</gene>
<dbReference type="InterPro" id="IPR036250">
    <property type="entry name" value="AcylCo_DH-like_C"/>
</dbReference>
<comment type="caution">
    <text evidence="17">The sequence shown here is derived from an EMBL/GenBank/DDBJ whole genome shotgun (WGS) entry which is preliminary data.</text>
</comment>
<organism evidence="17 18">
    <name type="scientific">Rhodococcoides corynebacterioides</name>
    <dbReference type="NCBI Taxonomy" id="53972"/>
    <lineage>
        <taxon>Bacteria</taxon>
        <taxon>Bacillati</taxon>
        <taxon>Actinomycetota</taxon>
        <taxon>Actinomycetes</taxon>
        <taxon>Mycobacteriales</taxon>
        <taxon>Nocardiaceae</taxon>
        <taxon>Rhodococcoides</taxon>
    </lineage>
</organism>
<dbReference type="Gene3D" id="2.40.110.10">
    <property type="entry name" value="Butyryl-CoA Dehydrogenase, subunit A, domain 2"/>
    <property type="match status" value="1"/>
</dbReference>
<comment type="pathway">
    <text evidence="7">Sulfur metabolism; dibenzothiophene degradation.</text>
</comment>
<evidence type="ECO:0000256" key="2">
    <source>
        <dbReference type="ARBA" id="ARBA00022630"/>
    </source>
</evidence>
<dbReference type="InterPro" id="IPR046373">
    <property type="entry name" value="Acyl-CoA_Oxase/DH_mid-dom_sf"/>
</dbReference>
<comment type="catalytic activity">
    <reaction evidence="12">
        <text>dibenzothiophene 5-oxide + FMNH2 + O2 = dibenzothiophene 5,5-dioxide + FMN + H2O + H(+)</text>
        <dbReference type="Rhea" id="RHEA:49080"/>
        <dbReference type="ChEBI" id="CHEBI:15377"/>
        <dbReference type="ChEBI" id="CHEBI:15378"/>
        <dbReference type="ChEBI" id="CHEBI:15379"/>
        <dbReference type="ChEBI" id="CHEBI:23683"/>
        <dbReference type="ChEBI" id="CHEBI:57618"/>
        <dbReference type="ChEBI" id="CHEBI:58210"/>
        <dbReference type="ChEBI" id="CHEBI:90356"/>
    </reaction>
</comment>
<dbReference type="Pfam" id="PF02771">
    <property type="entry name" value="Acyl-CoA_dh_N"/>
    <property type="match status" value="1"/>
</dbReference>
<evidence type="ECO:0000259" key="14">
    <source>
        <dbReference type="Pfam" id="PF02770"/>
    </source>
</evidence>
<comment type="similarity">
    <text evidence="8">Belongs to the DszC flavin monooxygenase family.</text>
</comment>
<feature type="domain" description="Acyl-CoA oxidase/dehydrogenase middle" evidence="14">
    <location>
        <begin position="125"/>
        <end position="216"/>
    </location>
</feature>
<protein>
    <recommendedName>
        <fullName evidence="10">Dibenzothiophene monooxygenase</fullName>
        <ecNumber evidence="9">1.14.14.21</ecNumber>
    </recommendedName>
</protein>
<evidence type="ECO:0000256" key="8">
    <source>
        <dbReference type="ARBA" id="ARBA00034317"/>
    </source>
</evidence>
<dbReference type="InterPro" id="IPR009100">
    <property type="entry name" value="AcylCoA_DH/oxidase_NM_dom_sf"/>
</dbReference>
<feature type="domain" description="Acyl-CoA dehydrogenase C-terminal" evidence="16">
    <location>
        <begin position="242"/>
        <end position="380"/>
    </location>
</feature>
<name>A0ABS7P215_9NOCA</name>
<evidence type="ECO:0000259" key="16">
    <source>
        <dbReference type="Pfam" id="PF08028"/>
    </source>
</evidence>
<dbReference type="NCBIfam" id="TIGR04022">
    <property type="entry name" value="sulfur_SfnB"/>
    <property type="match status" value="1"/>
</dbReference>
<comment type="catalytic activity">
    <reaction evidence="13">
        <text>dibenzothiophene + 2 FMNH2 + 2 O2 = dibenzothiophene 5,5-dioxide + 2 FMN + 2 H2O + 2 H(+)</text>
        <dbReference type="Rhea" id="RHEA:49072"/>
        <dbReference type="ChEBI" id="CHEBI:15377"/>
        <dbReference type="ChEBI" id="CHEBI:15378"/>
        <dbReference type="ChEBI" id="CHEBI:15379"/>
        <dbReference type="ChEBI" id="CHEBI:23681"/>
        <dbReference type="ChEBI" id="CHEBI:57618"/>
        <dbReference type="ChEBI" id="CHEBI:58210"/>
        <dbReference type="ChEBI" id="CHEBI:90356"/>
        <dbReference type="EC" id="1.14.14.21"/>
    </reaction>
</comment>
<dbReference type="Proteomes" id="UP000825228">
    <property type="component" value="Unassembled WGS sequence"/>
</dbReference>
<comment type="subcellular location">
    <subcellularLocation>
        <location evidence="1">Cytoplasm</location>
    </subcellularLocation>
</comment>
<accession>A0ABS7P215</accession>
<dbReference type="InterPro" id="IPR006091">
    <property type="entry name" value="Acyl-CoA_Oxase/DH_mid-dom"/>
</dbReference>
<keyword evidence="2" id="KW-0285">Flavoprotein</keyword>
<evidence type="ECO:0000256" key="12">
    <source>
        <dbReference type="ARBA" id="ARBA00048445"/>
    </source>
</evidence>
<evidence type="ECO:0000256" key="10">
    <source>
        <dbReference type="ARBA" id="ARBA00034345"/>
    </source>
</evidence>
<evidence type="ECO:0000256" key="4">
    <source>
        <dbReference type="ARBA" id="ARBA00022741"/>
    </source>
</evidence>
<reference evidence="17 18" key="1">
    <citation type="submission" date="2020-06" db="EMBL/GenBank/DDBJ databases">
        <title>Taxonomy, biology and ecology of Rhodococcus bacteria occurring in California pistachio and other woody hosts as revealed by genome sequence analyses.</title>
        <authorList>
            <person name="Gai Y."/>
            <person name="Riely B."/>
        </authorList>
    </citation>
    <scope>NUCLEOTIDE SEQUENCE [LARGE SCALE GENOMIC DNA]</scope>
    <source>
        <strain evidence="17 18">BP-281</strain>
    </source>
</reference>
<dbReference type="PANTHER" id="PTHR43884">
    <property type="entry name" value="ACYL-COA DEHYDROGENASE"/>
    <property type="match status" value="1"/>
</dbReference>
<dbReference type="RefSeq" id="WP_222683779.1">
    <property type="nucleotide sequence ID" value="NZ_JABUBT010000005.1"/>
</dbReference>
<keyword evidence="5 17" id="KW-0560">Oxidoreductase</keyword>
<feature type="domain" description="Acyl-CoA dehydrogenase/oxidase N-terminal" evidence="15">
    <location>
        <begin position="16"/>
        <end position="114"/>
    </location>
</feature>
<evidence type="ECO:0000256" key="3">
    <source>
        <dbReference type="ARBA" id="ARBA00022643"/>
    </source>
</evidence>
<proteinExistence type="inferred from homology"/>
<evidence type="ECO:0000256" key="7">
    <source>
        <dbReference type="ARBA" id="ARBA00034307"/>
    </source>
</evidence>
<comment type="catalytic activity">
    <reaction evidence="11">
        <text>dibenzothiophene + FMNH2 + O2 = dibenzothiophene 5-oxide + FMN + H2O + H(+)</text>
        <dbReference type="Rhea" id="RHEA:49076"/>
        <dbReference type="ChEBI" id="CHEBI:15377"/>
        <dbReference type="ChEBI" id="CHEBI:15378"/>
        <dbReference type="ChEBI" id="CHEBI:15379"/>
        <dbReference type="ChEBI" id="CHEBI:23681"/>
        <dbReference type="ChEBI" id="CHEBI:23683"/>
        <dbReference type="ChEBI" id="CHEBI:57618"/>
        <dbReference type="ChEBI" id="CHEBI:58210"/>
    </reaction>
</comment>
<evidence type="ECO:0000256" key="6">
    <source>
        <dbReference type="ARBA" id="ARBA00023033"/>
    </source>
</evidence>
<dbReference type="EC" id="1.14.14.21" evidence="9"/>